<dbReference type="Gene3D" id="3.90.950.10">
    <property type="match status" value="2"/>
</dbReference>
<dbReference type="PANTHER" id="PTHR43213:SF5">
    <property type="entry name" value="BIFUNCTIONAL DTTP_UTP PYROPHOSPHATASE_METHYLTRANSFERASE PROTEIN-RELATED"/>
    <property type="match status" value="1"/>
</dbReference>
<dbReference type="EMBL" id="UXUI01007967">
    <property type="protein sequence ID" value="VDD90050.1"/>
    <property type="molecule type" value="Genomic_DNA"/>
</dbReference>
<reference evidence="3 4" key="2">
    <citation type="submission" date="2018-10" db="EMBL/GenBank/DDBJ databases">
        <authorList>
            <consortium name="Pathogen Informatics"/>
        </authorList>
    </citation>
    <scope>NUCLEOTIDE SEQUENCE [LARGE SCALE GENOMIC DNA]</scope>
</reference>
<dbReference type="InterPro" id="IPR029001">
    <property type="entry name" value="ITPase-like_fam"/>
</dbReference>
<dbReference type="Pfam" id="PF02545">
    <property type="entry name" value="Maf"/>
    <property type="match status" value="2"/>
</dbReference>
<dbReference type="STRING" id="51028.A0A0N4V4Q1"/>
<reference evidence="5" key="1">
    <citation type="submission" date="2017-02" db="UniProtKB">
        <authorList>
            <consortium name="WormBaseParasite"/>
        </authorList>
    </citation>
    <scope>IDENTIFICATION</scope>
</reference>
<organism evidence="5">
    <name type="scientific">Enterobius vermicularis</name>
    <name type="common">Human pinworm</name>
    <dbReference type="NCBI Taxonomy" id="51028"/>
    <lineage>
        <taxon>Eukaryota</taxon>
        <taxon>Metazoa</taxon>
        <taxon>Ecdysozoa</taxon>
        <taxon>Nematoda</taxon>
        <taxon>Chromadorea</taxon>
        <taxon>Rhabditida</taxon>
        <taxon>Spirurina</taxon>
        <taxon>Oxyuridomorpha</taxon>
        <taxon>Oxyuroidea</taxon>
        <taxon>Oxyuridae</taxon>
        <taxon>Enterobius</taxon>
    </lineage>
</organism>
<comment type="cofactor">
    <cofactor evidence="1">
        <name>a divalent metal cation</name>
        <dbReference type="ChEBI" id="CHEBI:60240"/>
    </cofactor>
</comment>
<dbReference type="CDD" id="cd00555">
    <property type="entry name" value="Maf"/>
    <property type="match status" value="1"/>
</dbReference>
<dbReference type="Proteomes" id="UP000274131">
    <property type="component" value="Unassembled WGS sequence"/>
</dbReference>
<evidence type="ECO:0000256" key="2">
    <source>
        <dbReference type="ARBA" id="ARBA00022801"/>
    </source>
</evidence>
<evidence type="ECO:0000313" key="3">
    <source>
        <dbReference type="EMBL" id="VDD90050.1"/>
    </source>
</evidence>
<name>A0A0N4V4Q1_ENTVE</name>
<dbReference type="WBParaSite" id="EVEC_0000514801-mRNA-1">
    <property type="protein sequence ID" value="EVEC_0000514801-mRNA-1"/>
    <property type="gene ID" value="EVEC_0000514801"/>
</dbReference>
<keyword evidence="2" id="KW-0378">Hydrolase</keyword>
<dbReference type="PANTHER" id="PTHR43213">
    <property type="entry name" value="BIFUNCTIONAL DTTP/UTP PYROPHOSPHATASE/METHYLTRANSFERASE PROTEIN-RELATED"/>
    <property type="match status" value="1"/>
</dbReference>
<dbReference type="SUPFAM" id="SSF52972">
    <property type="entry name" value="ITPase-like"/>
    <property type="match status" value="2"/>
</dbReference>
<protein>
    <submittedName>
        <fullName evidence="5">Septum formation protein Maf</fullName>
    </submittedName>
</protein>
<proteinExistence type="inferred from homology"/>
<dbReference type="HAMAP" id="MF_00528">
    <property type="entry name" value="Maf"/>
    <property type="match status" value="1"/>
</dbReference>
<evidence type="ECO:0000313" key="5">
    <source>
        <dbReference type="WBParaSite" id="EVEC_0000514801-mRNA-1"/>
    </source>
</evidence>
<sequence>MSLPVVQFVEKTAEGKAMTVAQSMAPHDFDFIIGCDTVITLDGRIIGKPKNLEDARATLQKSNLTDSLPNLVGPKAFSPVKTIYLTANNSAISRLSGRVHEVYSGVALVDSNMKCEVFHEKTEVKFSVIPDQVLDDYIKAGESLGRAGSYGIQGQAALFVEKINGCYYNVVGLPINKIFQKLVGKVQFFRNN</sequence>
<dbReference type="PIRSF" id="PIRSF006305">
    <property type="entry name" value="Maf"/>
    <property type="match status" value="1"/>
</dbReference>
<accession>A0A0N4V4Q1</accession>
<dbReference type="OrthoDB" id="10267058at2759"/>
<gene>
    <name evidence="3" type="ORF">EVEC_LOCUS4801</name>
</gene>
<evidence type="ECO:0000256" key="1">
    <source>
        <dbReference type="ARBA" id="ARBA00001968"/>
    </source>
</evidence>
<dbReference type="AlphaFoldDB" id="A0A0N4V4Q1"/>
<keyword evidence="4" id="KW-1185">Reference proteome</keyword>
<dbReference type="InterPro" id="IPR003697">
    <property type="entry name" value="Maf-like"/>
</dbReference>
<evidence type="ECO:0000313" key="4">
    <source>
        <dbReference type="Proteomes" id="UP000274131"/>
    </source>
</evidence>
<dbReference type="GO" id="GO:0047429">
    <property type="term" value="F:nucleoside triphosphate diphosphatase activity"/>
    <property type="evidence" value="ECO:0007669"/>
    <property type="project" value="InterPro"/>
</dbReference>